<keyword evidence="1" id="KW-0472">Membrane</keyword>
<keyword evidence="3" id="KW-1185">Reference proteome</keyword>
<keyword evidence="1" id="KW-0812">Transmembrane</keyword>
<comment type="caution">
    <text evidence="2">The sequence shown here is derived from an EMBL/GenBank/DDBJ whole genome shotgun (WGS) entry which is preliminary data.</text>
</comment>
<name>A0A6G4XT61_9ACTN</name>
<keyword evidence="1" id="KW-1133">Transmembrane helix</keyword>
<dbReference type="AlphaFoldDB" id="A0A6G4XT61"/>
<gene>
    <name evidence="2" type="ORF">G6045_34620</name>
</gene>
<organism evidence="2 3">
    <name type="scientific">Streptomyces mesophilus</name>
    <dbReference type="NCBI Taxonomy" id="1775132"/>
    <lineage>
        <taxon>Bacteria</taxon>
        <taxon>Bacillati</taxon>
        <taxon>Actinomycetota</taxon>
        <taxon>Actinomycetes</taxon>
        <taxon>Kitasatosporales</taxon>
        <taxon>Streptomycetaceae</taxon>
        <taxon>Streptomyces</taxon>
    </lineage>
</organism>
<accession>A0A6G4XT61</accession>
<evidence type="ECO:0000313" key="2">
    <source>
        <dbReference type="EMBL" id="NGO80755.1"/>
    </source>
</evidence>
<feature type="transmembrane region" description="Helical" evidence="1">
    <location>
        <begin position="21"/>
        <end position="42"/>
    </location>
</feature>
<evidence type="ECO:0000256" key="1">
    <source>
        <dbReference type="SAM" id="Phobius"/>
    </source>
</evidence>
<evidence type="ECO:0000313" key="3">
    <source>
        <dbReference type="Proteomes" id="UP000481109"/>
    </source>
</evidence>
<proteinExistence type="predicted"/>
<dbReference type="Proteomes" id="UP000481109">
    <property type="component" value="Unassembled WGS sequence"/>
</dbReference>
<protein>
    <submittedName>
        <fullName evidence="2">Uncharacterized protein</fullName>
    </submittedName>
</protein>
<sequence length="69" mass="7476">MSAPAHTRSPQQARAQARLPWWGIVLPVIAFAVLFMIVLHPAEAQAATGDPAVGDFLGRLKETLMSRIP</sequence>
<dbReference type="RefSeq" id="WP_165336173.1">
    <property type="nucleotide sequence ID" value="NZ_JAAKZW010000246.1"/>
</dbReference>
<reference evidence="2 3" key="1">
    <citation type="submission" date="2020-02" db="EMBL/GenBank/DDBJ databases">
        <title>Whole-genome analyses of novel actinobacteria.</title>
        <authorList>
            <person name="Sahin N."/>
            <person name="Tokatli A."/>
        </authorList>
    </citation>
    <scope>NUCLEOTIDE SEQUENCE [LARGE SCALE GENOMIC DNA]</scope>
    <source>
        <strain evidence="2 3">YC504</strain>
    </source>
</reference>
<dbReference type="EMBL" id="JAAKZW010000246">
    <property type="protein sequence ID" value="NGO80755.1"/>
    <property type="molecule type" value="Genomic_DNA"/>
</dbReference>